<dbReference type="SUPFAM" id="SSF54001">
    <property type="entry name" value="Cysteine proteinases"/>
    <property type="match status" value="1"/>
</dbReference>
<dbReference type="Gene3D" id="3.90.70.10">
    <property type="entry name" value="Cysteine proteinases"/>
    <property type="match status" value="1"/>
</dbReference>
<feature type="domain" description="Peptidase C1A papain C-terminal" evidence="7">
    <location>
        <begin position="142"/>
        <end position="374"/>
    </location>
</feature>
<dbReference type="CDD" id="cd02248">
    <property type="entry name" value="Peptidase_C1A"/>
    <property type="match status" value="1"/>
</dbReference>
<keyword evidence="6" id="KW-0732">Signal</keyword>
<proteinExistence type="inferred from homology"/>
<dbReference type="InterPro" id="IPR000169">
    <property type="entry name" value="Pept_cys_AS"/>
</dbReference>
<dbReference type="PROSITE" id="PS00640">
    <property type="entry name" value="THIOL_PROTEASE_ASN"/>
    <property type="match status" value="1"/>
</dbReference>
<keyword evidence="4" id="KW-0788">Thiol protease</keyword>
<keyword evidence="10" id="KW-1185">Reference proteome</keyword>
<sequence>MAITTAPTVLAALLFLALASAALSDPASIIDYAAKGRTTSAPRTDGEVVEMYELWLARHGKAYNGLGEREMRFQVFKDNLRFIDEHNSSQNRTYTLGLNKFADLTNDEYRAMYLGTRSEAKRRVMKSRNASRRYAVRAGDRLPEAVDWRLKGAVNPVKDQGTCGSCWAFSTVAAVEGINQIVTGELISLSEQELVDCDRKHNSGCNGGLMDYAFEFIIKNGGMDTEQDYPYNGIGGKCDASRVNSKVVTIDGYEDVPPYESALKKAVAHQPVSIAIEASGRAFQLYQSVKYKFPLFSCSYTEKKKGVFTGECGISLDHGVIVVGYGSENGVDYWIVRNSWGTNWGEDGYIRMERNVVDNFFGKCGIVMEPSYPTKTSQNPAKPESRTMTTLEVLEESVLAALS</sequence>
<accession>A0ABD3JFP0</accession>
<organism evidence="9 10">
    <name type="scientific">Eucalyptus globulus</name>
    <name type="common">Tasmanian blue gum</name>
    <dbReference type="NCBI Taxonomy" id="34317"/>
    <lineage>
        <taxon>Eukaryota</taxon>
        <taxon>Viridiplantae</taxon>
        <taxon>Streptophyta</taxon>
        <taxon>Embryophyta</taxon>
        <taxon>Tracheophyta</taxon>
        <taxon>Spermatophyta</taxon>
        <taxon>Magnoliopsida</taxon>
        <taxon>eudicotyledons</taxon>
        <taxon>Gunneridae</taxon>
        <taxon>Pentapetalae</taxon>
        <taxon>rosids</taxon>
        <taxon>malvids</taxon>
        <taxon>Myrtales</taxon>
        <taxon>Myrtaceae</taxon>
        <taxon>Myrtoideae</taxon>
        <taxon>Eucalypteae</taxon>
        <taxon>Eucalyptus</taxon>
    </lineage>
</organism>
<feature type="chain" id="PRO_5044875224" evidence="6">
    <location>
        <begin position="25"/>
        <end position="403"/>
    </location>
</feature>
<keyword evidence="5" id="KW-1015">Disulfide bond</keyword>
<evidence type="ECO:0000259" key="8">
    <source>
        <dbReference type="SMART" id="SM00848"/>
    </source>
</evidence>
<comment type="caution">
    <text evidence="9">The sequence shown here is derived from an EMBL/GenBank/DDBJ whole genome shotgun (WGS) entry which is preliminary data.</text>
</comment>
<dbReference type="InterPro" id="IPR025661">
    <property type="entry name" value="Pept_asp_AS"/>
</dbReference>
<feature type="domain" description="Cathepsin propeptide inhibitor" evidence="8">
    <location>
        <begin position="52"/>
        <end position="109"/>
    </location>
</feature>
<reference evidence="9 10" key="1">
    <citation type="submission" date="2024-11" db="EMBL/GenBank/DDBJ databases">
        <title>Chromosome-level genome assembly of Eucalyptus globulus Labill. provides insights into its genome evolution.</title>
        <authorList>
            <person name="Li X."/>
        </authorList>
    </citation>
    <scope>NUCLEOTIDE SEQUENCE [LARGE SCALE GENOMIC DNA]</scope>
    <source>
        <strain evidence="9">CL2024</strain>
        <tissue evidence="9">Fresh tender leaves</tissue>
    </source>
</reference>
<dbReference type="Proteomes" id="UP001634007">
    <property type="component" value="Unassembled WGS sequence"/>
</dbReference>
<dbReference type="EMBL" id="JBJKBG010000008">
    <property type="protein sequence ID" value="KAL3726077.1"/>
    <property type="molecule type" value="Genomic_DNA"/>
</dbReference>
<dbReference type="Pfam" id="PF00112">
    <property type="entry name" value="Peptidase_C1"/>
    <property type="match status" value="1"/>
</dbReference>
<keyword evidence="3" id="KW-0378">Hydrolase</keyword>
<dbReference type="SMART" id="SM00848">
    <property type="entry name" value="Inhibitor_I29"/>
    <property type="match status" value="1"/>
</dbReference>
<dbReference type="AlphaFoldDB" id="A0ABD3JFP0"/>
<evidence type="ECO:0000313" key="9">
    <source>
        <dbReference type="EMBL" id="KAL3726077.1"/>
    </source>
</evidence>
<evidence type="ECO:0000256" key="6">
    <source>
        <dbReference type="SAM" id="SignalP"/>
    </source>
</evidence>
<dbReference type="PANTHER" id="PTHR12411">
    <property type="entry name" value="CYSTEINE PROTEASE FAMILY C1-RELATED"/>
    <property type="match status" value="1"/>
</dbReference>
<evidence type="ECO:0000256" key="1">
    <source>
        <dbReference type="ARBA" id="ARBA00008455"/>
    </source>
</evidence>
<evidence type="ECO:0000256" key="5">
    <source>
        <dbReference type="ARBA" id="ARBA00023157"/>
    </source>
</evidence>
<comment type="similarity">
    <text evidence="1">Belongs to the peptidase C1 family.</text>
</comment>
<dbReference type="InterPro" id="IPR000668">
    <property type="entry name" value="Peptidase_C1A_C"/>
</dbReference>
<dbReference type="PROSITE" id="PS00139">
    <property type="entry name" value="THIOL_PROTEASE_CYS"/>
    <property type="match status" value="1"/>
</dbReference>
<dbReference type="GO" id="GO:0008234">
    <property type="term" value="F:cysteine-type peptidase activity"/>
    <property type="evidence" value="ECO:0007669"/>
    <property type="project" value="UniProtKB-KW"/>
</dbReference>
<evidence type="ECO:0000256" key="3">
    <source>
        <dbReference type="ARBA" id="ARBA00022801"/>
    </source>
</evidence>
<dbReference type="FunFam" id="3.90.70.10:FF:000068">
    <property type="entry name" value="Cysteine protease 1"/>
    <property type="match status" value="1"/>
</dbReference>
<evidence type="ECO:0000259" key="7">
    <source>
        <dbReference type="SMART" id="SM00645"/>
    </source>
</evidence>
<dbReference type="InterPro" id="IPR038765">
    <property type="entry name" value="Papain-like_cys_pep_sf"/>
</dbReference>
<dbReference type="SMART" id="SM00645">
    <property type="entry name" value="Pept_C1"/>
    <property type="match status" value="1"/>
</dbReference>
<gene>
    <name evidence="9" type="ORF">ACJRO7_031032</name>
</gene>
<evidence type="ECO:0000256" key="4">
    <source>
        <dbReference type="ARBA" id="ARBA00022807"/>
    </source>
</evidence>
<name>A0ABD3JFP0_EUCGL</name>
<feature type="signal peptide" evidence="6">
    <location>
        <begin position="1"/>
        <end position="24"/>
    </location>
</feature>
<dbReference type="InterPro" id="IPR039417">
    <property type="entry name" value="Peptidase_C1A_papain-like"/>
</dbReference>
<evidence type="ECO:0000313" key="10">
    <source>
        <dbReference type="Proteomes" id="UP001634007"/>
    </source>
</evidence>
<keyword evidence="2" id="KW-0645">Protease</keyword>
<dbReference type="GO" id="GO:0006508">
    <property type="term" value="P:proteolysis"/>
    <property type="evidence" value="ECO:0007669"/>
    <property type="project" value="UniProtKB-KW"/>
</dbReference>
<evidence type="ECO:0000256" key="2">
    <source>
        <dbReference type="ARBA" id="ARBA00022670"/>
    </source>
</evidence>
<dbReference type="InterPro" id="IPR013128">
    <property type="entry name" value="Peptidase_C1A"/>
</dbReference>
<dbReference type="Pfam" id="PF08246">
    <property type="entry name" value="Inhibitor_I29"/>
    <property type="match status" value="1"/>
</dbReference>
<dbReference type="PRINTS" id="PR00705">
    <property type="entry name" value="PAPAIN"/>
</dbReference>
<protein>
    <submittedName>
        <fullName evidence="9">Uncharacterized protein</fullName>
    </submittedName>
</protein>
<dbReference type="InterPro" id="IPR013201">
    <property type="entry name" value="Prot_inhib_I29"/>
</dbReference>